<accession>A0A0Q9ZL74</accession>
<evidence type="ECO:0000256" key="7">
    <source>
        <dbReference type="ARBA" id="ARBA00023136"/>
    </source>
</evidence>
<dbReference type="Gene3D" id="3.90.1480.20">
    <property type="entry name" value="Glycosyl transferase family 29"/>
    <property type="match status" value="1"/>
</dbReference>
<dbReference type="InterPro" id="IPR001675">
    <property type="entry name" value="Glyco_trans_29"/>
</dbReference>
<comment type="subcellular location">
    <subcellularLocation>
        <location evidence="2">Endomembrane system</location>
    </subcellularLocation>
    <subcellularLocation>
        <location evidence="1">Membrane</location>
        <topology evidence="1">Single-pass membrane protein</topology>
    </subcellularLocation>
</comment>
<evidence type="ECO:0000313" key="9">
    <source>
        <dbReference type="EMBL" id="KRG29171.1"/>
    </source>
</evidence>
<dbReference type="GO" id="GO:0008373">
    <property type="term" value="F:sialyltransferase activity"/>
    <property type="evidence" value="ECO:0007669"/>
    <property type="project" value="InterPro"/>
</dbReference>
<dbReference type="Proteomes" id="UP000051643">
    <property type="component" value="Unassembled WGS sequence"/>
</dbReference>
<organism evidence="9 10">
    <name type="scientific">Salegentibacter mishustinae</name>
    <dbReference type="NCBI Taxonomy" id="270918"/>
    <lineage>
        <taxon>Bacteria</taxon>
        <taxon>Pseudomonadati</taxon>
        <taxon>Bacteroidota</taxon>
        <taxon>Flavobacteriia</taxon>
        <taxon>Flavobacteriales</taxon>
        <taxon>Flavobacteriaceae</taxon>
        <taxon>Salegentibacter</taxon>
    </lineage>
</organism>
<keyword evidence="7" id="KW-0472">Membrane</keyword>
<dbReference type="EMBL" id="LKTP01000012">
    <property type="protein sequence ID" value="KRG29171.1"/>
    <property type="molecule type" value="Genomic_DNA"/>
</dbReference>
<evidence type="ECO:0000256" key="1">
    <source>
        <dbReference type="ARBA" id="ARBA00004167"/>
    </source>
</evidence>
<dbReference type="GO" id="GO:0016020">
    <property type="term" value="C:membrane"/>
    <property type="evidence" value="ECO:0007669"/>
    <property type="project" value="UniProtKB-SubCell"/>
</dbReference>
<keyword evidence="10" id="KW-1185">Reference proteome</keyword>
<evidence type="ECO:0000256" key="2">
    <source>
        <dbReference type="ARBA" id="ARBA00004308"/>
    </source>
</evidence>
<keyword evidence="3" id="KW-0328">Glycosyltransferase</keyword>
<evidence type="ECO:0000313" key="10">
    <source>
        <dbReference type="Proteomes" id="UP000051643"/>
    </source>
</evidence>
<keyword evidence="8" id="KW-0325">Glycoprotein</keyword>
<evidence type="ECO:0000256" key="6">
    <source>
        <dbReference type="ARBA" id="ARBA00022989"/>
    </source>
</evidence>
<reference evidence="9" key="1">
    <citation type="submission" date="2015-10" db="EMBL/GenBank/DDBJ databases">
        <title>Draft genome sequence of Salegentibacter mishustinae KCTC 12263.</title>
        <authorList>
            <person name="Lin W."/>
            <person name="Zheng Q."/>
        </authorList>
    </citation>
    <scope>NUCLEOTIDE SEQUENCE [LARGE SCALE GENOMIC DNA]</scope>
    <source>
        <strain evidence="9">KCTC 12263</strain>
    </source>
</reference>
<evidence type="ECO:0000256" key="4">
    <source>
        <dbReference type="ARBA" id="ARBA00022679"/>
    </source>
</evidence>
<dbReference type="STRING" id="270918.APR42_04365"/>
<keyword evidence="5" id="KW-0812">Transmembrane</keyword>
<name>A0A0Q9ZL74_9FLAO</name>
<sequence length="256" mass="30097">MRKIFNSINALTLMLGTTRVFHPAKILKNKRVAVVGPADSAYKENLGDYINGFDYIIRINKAPYSLTSEKQKFVGKRTDILFHSFYENTTSGGGPIDFNLYQEQEVKFVVNPNNNFNGLRAHFNYYKRNLRNQRVYILPRKLYKTLIKEFGKWTPTVGYSALFSALYSGCSEVYITGFTFFKTPYADNYRDHFKDMEVNKNWIEEQQIHNPDLELLQFIKESEFIKTKTSTKVILDKDLENIVENYRKFLKKDEHE</sequence>
<evidence type="ECO:0000256" key="8">
    <source>
        <dbReference type="ARBA" id="ARBA00023180"/>
    </source>
</evidence>
<comment type="caution">
    <text evidence="9">The sequence shown here is derived from an EMBL/GenBank/DDBJ whole genome shotgun (WGS) entry which is preliminary data.</text>
</comment>
<dbReference type="InterPro" id="IPR038578">
    <property type="entry name" value="GT29-like_sf"/>
</dbReference>
<dbReference type="AlphaFoldDB" id="A0A0Q9ZL74"/>
<dbReference type="GO" id="GO:0012505">
    <property type="term" value="C:endomembrane system"/>
    <property type="evidence" value="ECO:0007669"/>
    <property type="project" value="UniProtKB-SubCell"/>
</dbReference>
<dbReference type="RefSeq" id="WP_057481643.1">
    <property type="nucleotide sequence ID" value="NZ_BMWR01000003.1"/>
</dbReference>
<dbReference type="OrthoDB" id="7769014at2"/>
<proteinExistence type="predicted"/>
<evidence type="ECO:0000256" key="5">
    <source>
        <dbReference type="ARBA" id="ARBA00022692"/>
    </source>
</evidence>
<keyword evidence="4" id="KW-0808">Transferase</keyword>
<evidence type="ECO:0000256" key="3">
    <source>
        <dbReference type="ARBA" id="ARBA00022676"/>
    </source>
</evidence>
<dbReference type="Pfam" id="PF00777">
    <property type="entry name" value="Glyco_transf_29"/>
    <property type="match status" value="1"/>
</dbReference>
<gene>
    <name evidence="9" type="ORF">APR42_04365</name>
</gene>
<keyword evidence="6" id="KW-1133">Transmembrane helix</keyword>
<protein>
    <submittedName>
        <fullName evidence="9">Uncharacterized protein</fullName>
    </submittedName>
</protein>